<dbReference type="RefSeq" id="XP_012213011.1">
    <property type="nucleotide sequence ID" value="XM_012357621.1"/>
</dbReference>
<keyword evidence="2" id="KW-1185">Reference proteome</keyword>
<proteinExistence type="predicted"/>
<sequence length="84" mass="8884">HAHPDGLGSVSRITYSNTQRTNVGQNYDLAKTISTGKPTRNVPITKVTLDTIAGSVSAKTTNTYYILPATRCSAQVTGGKQSTT</sequence>
<protein>
    <submittedName>
        <fullName evidence="1">Uncharacterized protein</fullName>
    </submittedName>
</protein>
<feature type="non-terminal residue" evidence="1">
    <location>
        <position position="1"/>
    </location>
</feature>
<dbReference type="Proteomes" id="UP000030745">
    <property type="component" value="Unassembled WGS sequence"/>
</dbReference>
<dbReference type="VEuPathDB" id="FungiDB:SPRG_18184"/>
<accession>A0A067BHS6</accession>
<reference evidence="1 2" key="1">
    <citation type="journal article" date="2013" name="PLoS Genet.">
        <title>Distinctive expansion of potential virulence genes in the genome of the oomycete fish pathogen Saprolegnia parasitica.</title>
        <authorList>
            <person name="Jiang R.H."/>
            <person name="de Bruijn I."/>
            <person name="Haas B.J."/>
            <person name="Belmonte R."/>
            <person name="Lobach L."/>
            <person name="Christie J."/>
            <person name="van den Ackerveken G."/>
            <person name="Bottin A."/>
            <person name="Bulone V."/>
            <person name="Diaz-Moreno S.M."/>
            <person name="Dumas B."/>
            <person name="Fan L."/>
            <person name="Gaulin E."/>
            <person name="Govers F."/>
            <person name="Grenville-Briggs L.J."/>
            <person name="Horner N.R."/>
            <person name="Levin J.Z."/>
            <person name="Mammella M."/>
            <person name="Meijer H.J."/>
            <person name="Morris P."/>
            <person name="Nusbaum C."/>
            <person name="Oome S."/>
            <person name="Phillips A.J."/>
            <person name="van Rooyen D."/>
            <person name="Rzeszutek E."/>
            <person name="Saraiva M."/>
            <person name="Secombes C.J."/>
            <person name="Seidl M.F."/>
            <person name="Snel B."/>
            <person name="Stassen J.H."/>
            <person name="Sykes S."/>
            <person name="Tripathy S."/>
            <person name="van den Berg H."/>
            <person name="Vega-Arreguin J.C."/>
            <person name="Wawra S."/>
            <person name="Young S.K."/>
            <person name="Zeng Q."/>
            <person name="Dieguez-Uribeondo J."/>
            <person name="Russ C."/>
            <person name="Tyler B.M."/>
            <person name="van West P."/>
        </authorList>
    </citation>
    <scope>NUCLEOTIDE SEQUENCE [LARGE SCALE GENOMIC DNA]</scope>
    <source>
        <strain evidence="1 2">CBS 223.65</strain>
    </source>
</reference>
<dbReference type="AlphaFoldDB" id="A0A067BHS6"/>
<evidence type="ECO:0000313" key="2">
    <source>
        <dbReference type="Proteomes" id="UP000030745"/>
    </source>
</evidence>
<dbReference type="GeneID" id="24139710"/>
<dbReference type="EMBL" id="KK584219">
    <property type="protein sequence ID" value="KDO16280.1"/>
    <property type="molecule type" value="Genomic_DNA"/>
</dbReference>
<evidence type="ECO:0000313" key="1">
    <source>
        <dbReference type="EMBL" id="KDO16280.1"/>
    </source>
</evidence>
<gene>
    <name evidence="1" type="ORF">SPRG_18184</name>
</gene>
<name>A0A067BHS6_SAPPC</name>
<dbReference type="KEGG" id="spar:SPRG_18184"/>
<dbReference type="InterPro" id="IPR012334">
    <property type="entry name" value="Pectin_lyas_fold"/>
</dbReference>
<organism evidence="1 2">
    <name type="scientific">Saprolegnia parasitica (strain CBS 223.65)</name>
    <dbReference type="NCBI Taxonomy" id="695850"/>
    <lineage>
        <taxon>Eukaryota</taxon>
        <taxon>Sar</taxon>
        <taxon>Stramenopiles</taxon>
        <taxon>Oomycota</taxon>
        <taxon>Saprolegniomycetes</taxon>
        <taxon>Saprolegniales</taxon>
        <taxon>Saprolegniaceae</taxon>
        <taxon>Saprolegnia</taxon>
    </lineage>
</organism>
<dbReference type="Gene3D" id="2.160.20.10">
    <property type="entry name" value="Single-stranded right-handed beta-helix, Pectin lyase-like"/>
    <property type="match status" value="1"/>
</dbReference>